<gene>
    <name evidence="2" type="primary">45</name>
    <name evidence="2" type="ORF">SEA_YUNKEL11_45</name>
</gene>
<dbReference type="GeneID" id="60325711"/>
<proteinExistence type="predicted"/>
<protein>
    <submittedName>
        <fullName evidence="2">Membrane protein</fullName>
    </submittedName>
</protein>
<feature type="transmembrane region" description="Helical" evidence="1">
    <location>
        <begin position="144"/>
        <end position="164"/>
    </location>
</feature>
<feature type="transmembrane region" description="Helical" evidence="1">
    <location>
        <begin position="176"/>
        <end position="198"/>
    </location>
</feature>
<dbReference type="KEGG" id="vg:60325711"/>
<accession>A0A5J6TBY4</accession>
<evidence type="ECO:0000313" key="2">
    <source>
        <dbReference type="EMBL" id="QFG08433.1"/>
    </source>
</evidence>
<keyword evidence="3" id="KW-1185">Reference proteome</keyword>
<evidence type="ECO:0000256" key="1">
    <source>
        <dbReference type="SAM" id="Phobius"/>
    </source>
</evidence>
<feature type="transmembrane region" description="Helical" evidence="1">
    <location>
        <begin position="96"/>
        <end position="118"/>
    </location>
</feature>
<keyword evidence="1" id="KW-0812">Transmembrane</keyword>
<dbReference type="RefSeq" id="YP_009954222.1">
    <property type="nucleotide sequence ID" value="NC_051630.1"/>
</dbReference>
<organism evidence="2 3">
    <name type="scientific">Mycobacterium phage Yunkel11</name>
    <dbReference type="NCBI Taxonomy" id="2599886"/>
    <lineage>
        <taxon>Viruses</taxon>
        <taxon>Duplodnaviria</taxon>
        <taxon>Heunggongvirae</taxon>
        <taxon>Uroviricota</taxon>
        <taxon>Caudoviricetes</taxon>
        <taxon>Weiservirinae</taxon>
        <taxon>Anayavirus</taxon>
        <taxon>Anayavirus yunkel11</taxon>
    </lineage>
</organism>
<keyword evidence="1" id="KW-1133">Transmembrane helix</keyword>
<evidence type="ECO:0000313" key="3">
    <source>
        <dbReference type="Proteomes" id="UP000326275"/>
    </source>
</evidence>
<feature type="transmembrane region" description="Helical" evidence="1">
    <location>
        <begin position="204"/>
        <end position="227"/>
    </location>
</feature>
<dbReference type="Proteomes" id="UP000326275">
    <property type="component" value="Segment"/>
</dbReference>
<sequence length="251" mass="27205">MSIIALTCVTLSLITRRHSWGARWETSASLGLSFVVAGFVLNSDTATYTLGNMLWKLTGVRQLDDFVGHLAWLAAVLSFIHHALSRLADDADLRAIFEALVRWPLTLCIPMMLGALLMSRASSSPVPVPWAVAHIDVWVMMYRALWYGCLLYLIALFGRIVWIVREYSPSWVIDAYLLSAALAAACIAALLLNVVLPLGATGVFLAYAVGSVAAIVAALTAAASWQIKLQSYRRLIKATRASPDGLAAADS</sequence>
<dbReference type="EMBL" id="MN234165">
    <property type="protein sequence ID" value="QFG08433.1"/>
    <property type="molecule type" value="Genomic_DNA"/>
</dbReference>
<reference evidence="2 3" key="1">
    <citation type="submission" date="2019-07" db="EMBL/GenBank/DDBJ databases">
        <authorList>
            <person name="Abad L.A."/>
            <person name="Stoner T.H."/>
            <person name="Garlena R.A."/>
            <person name="Russell D.A."/>
            <person name="Pope W.H."/>
            <person name="Jacobs-Sera D."/>
            <person name="Hatfull G.F."/>
        </authorList>
    </citation>
    <scope>NUCLEOTIDE SEQUENCE [LARGE SCALE GENOMIC DNA]</scope>
</reference>
<name>A0A5J6TBY4_9CAUD</name>
<feature type="transmembrane region" description="Helical" evidence="1">
    <location>
        <begin position="66"/>
        <end position="84"/>
    </location>
</feature>
<keyword evidence="1" id="KW-0472">Membrane</keyword>